<dbReference type="InterPro" id="IPR019371">
    <property type="entry name" value="KxDL_dom"/>
</dbReference>
<accession>A0AAV1I966</accession>
<dbReference type="EMBL" id="CAUYUE010000006">
    <property type="protein sequence ID" value="CAK0782107.1"/>
    <property type="molecule type" value="Genomic_DNA"/>
</dbReference>
<keyword evidence="4" id="KW-1185">Reference proteome</keyword>
<sequence length="116" mass="13258">MTEAVKGGQERVHKVLEGTSSTVKTISSFVNDEHITEIMGMQQNVLQRFGQMKKQLESLDRDTIRQVDSACKEISRNCELLTIIKQDLDSVYRSTRTMKKRLAAKLQQEKRVSDSV</sequence>
<dbReference type="Proteomes" id="UP001314263">
    <property type="component" value="Unassembled WGS sequence"/>
</dbReference>
<organism evidence="3 4">
    <name type="scientific">Coccomyxa viridis</name>
    <dbReference type="NCBI Taxonomy" id="1274662"/>
    <lineage>
        <taxon>Eukaryota</taxon>
        <taxon>Viridiplantae</taxon>
        <taxon>Chlorophyta</taxon>
        <taxon>core chlorophytes</taxon>
        <taxon>Trebouxiophyceae</taxon>
        <taxon>Trebouxiophyceae incertae sedis</taxon>
        <taxon>Coccomyxaceae</taxon>
        <taxon>Coccomyxa</taxon>
    </lineage>
</organism>
<dbReference type="AlphaFoldDB" id="A0AAV1I966"/>
<evidence type="ECO:0000256" key="1">
    <source>
        <dbReference type="ARBA" id="ARBA00005913"/>
    </source>
</evidence>
<comment type="caution">
    <text evidence="3">The sequence shown here is derived from an EMBL/GenBank/DDBJ whole genome shotgun (WGS) entry which is preliminary data.</text>
</comment>
<feature type="domain" description="KxDL" evidence="2">
    <location>
        <begin position="26"/>
        <end position="105"/>
    </location>
</feature>
<evidence type="ECO:0000313" key="4">
    <source>
        <dbReference type="Proteomes" id="UP001314263"/>
    </source>
</evidence>
<comment type="similarity">
    <text evidence="1">Belongs to the KXD1 family.</text>
</comment>
<evidence type="ECO:0000313" key="3">
    <source>
        <dbReference type="EMBL" id="CAK0782107.1"/>
    </source>
</evidence>
<gene>
    <name evidence="3" type="ORF">CVIRNUC_005562</name>
</gene>
<dbReference type="Pfam" id="PF10241">
    <property type="entry name" value="KxDL"/>
    <property type="match status" value="1"/>
</dbReference>
<proteinExistence type="inferred from homology"/>
<reference evidence="3 4" key="1">
    <citation type="submission" date="2023-10" db="EMBL/GenBank/DDBJ databases">
        <authorList>
            <person name="Maclean D."/>
            <person name="Macfadyen A."/>
        </authorList>
    </citation>
    <scope>NUCLEOTIDE SEQUENCE [LARGE SCALE GENOMIC DNA]</scope>
</reference>
<evidence type="ECO:0000259" key="2">
    <source>
        <dbReference type="Pfam" id="PF10241"/>
    </source>
</evidence>
<name>A0AAV1I966_9CHLO</name>
<protein>
    <recommendedName>
        <fullName evidence="2">KxDL domain-containing protein</fullName>
    </recommendedName>
</protein>